<name>A0A640VMX0_9RHOB</name>
<comment type="caution">
    <text evidence="3">The sequence shown here is derived from an EMBL/GenBank/DDBJ whole genome shotgun (WGS) entry which is preliminary data.</text>
</comment>
<reference evidence="3 4" key="1">
    <citation type="submission" date="2019-12" db="EMBL/GenBank/DDBJ databases">
        <title>Roseobacter cerasinus sp. nov., isolated from seawater around aquaculture.</title>
        <authorList>
            <person name="Muramatsu S."/>
            <person name="Takabe Y."/>
            <person name="Mori K."/>
            <person name="Takaichi S."/>
            <person name="Hanada S."/>
        </authorList>
    </citation>
    <scope>NUCLEOTIDE SEQUENCE [LARGE SCALE GENOMIC DNA]</scope>
    <source>
        <strain evidence="3 4">AI77</strain>
    </source>
</reference>
<dbReference type="SMART" id="SM00062">
    <property type="entry name" value="PBPb"/>
    <property type="match status" value="1"/>
</dbReference>
<keyword evidence="4" id="KW-1185">Reference proteome</keyword>
<gene>
    <name evidence="3" type="ORF">So717_13460</name>
</gene>
<dbReference type="Proteomes" id="UP000436522">
    <property type="component" value="Unassembled WGS sequence"/>
</dbReference>
<dbReference type="EMBL" id="BLIV01000002">
    <property type="protein sequence ID" value="GFE49593.1"/>
    <property type="molecule type" value="Genomic_DNA"/>
</dbReference>
<dbReference type="PANTHER" id="PTHR35936">
    <property type="entry name" value="MEMBRANE-BOUND LYTIC MUREIN TRANSGLYCOSYLASE F"/>
    <property type="match status" value="1"/>
</dbReference>
<evidence type="ECO:0000313" key="4">
    <source>
        <dbReference type="Proteomes" id="UP000436522"/>
    </source>
</evidence>
<sequence>MKVAYLIEPPFNHLDASGKVTGCDVELARHVLGQLGIEQIAFVETEFAQLLPGLACGDWEMTTGLFASEERRRHAHFSRPIWALTDGLLIKTEDADRLSGYRSIARSADLHLAVVRDQVQYQTAVEAGIPTTRIRIFETYERAAQAVRDGHVSAYASVAQAHVGYLRQTTAPDLAVADVPVSEKQPAFGCFGFGPGSPDLRDRVDLILEAFLGSPAHRQFMQRFGFDDDTVDRIL</sequence>
<proteinExistence type="predicted"/>
<evidence type="ECO:0000259" key="2">
    <source>
        <dbReference type="SMART" id="SM00062"/>
    </source>
</evidence>
<evidence type="ECO:0000313" key="3">
    <source>
        <dbReference type="EMBL" id="GFE49593.1"/>
    </source>
</evidence>
<keyword evidence="1" id="KW-0732">Signal</keyword>
<dbReference type="Pfam" id="PF00497">
    <property type="entry name" value="SBP_bac_3"/>
    <property type="match status" value="1"/>
</dbReference>
<evidence type="ECO:0000256" key="1">
    <source>
        <dbReference type="ARBA" id="ARBA00022729"/>
    </source>
</evidence>
<accession>A0A640VMX0</accession>
<dbReference type="PANTHER" id="PTHR35936:SF19">
    <property type="entry name" value="AMINO-ACID-BINDING PROTEIN YXEM-RELATED"/>
    <property type="match status" value="1"/>
</dbReference>
<feature type="domain" description="Solute-binding protein family 3/N-terminal" evidence="2">
    <location>
        <begin position="2"/>
        <end position="228"/>
    </location>
</feature>
<dbReference type="AlphaFoldDB" id="A0A640VMX0"/>
<organism evidence="3 4">
    <name type="scientific">Roseobacter cerasinus</name>
    <dbReference type="NCBI Taxonomy" id="2602289"/>
    <lineage>
        <taxon>Bacteria</taxon>
        <taxon>Pseudomonadati</taxon>
        <taxon>Pseudomonadota</taxon>
        <taxon>Alphaproteobacteria</taxon>
        <taxon>Rhodobacterales</taxon>
        <taxon>Roseobacteraceae</taxon>
        <taxon>Roseobacter</taxon>
    </lineage>
</organism>
<dbReference type="RefSeq" id="WP_202981895.1">
    <property type="nucleotide sequence ID" value="NZ_BLIV01000002.1"/>
</dbReference>
<protein>
    <recommendedName>
        <fullName evidence="2">Solute-binding protein family 3/N-terminal domain-containing protein</fullName>
    </recommendedName>
</protein>
<dbReference type="InterPro" id="IPR001638">
    <property type="entry name" value="Solute-binding_3/MltF_N"/>
</dbReference>
<dbReference type="SUPFAM" id="SSF53850">
    <property type="entry name" value="Periplasmic binding protein-like II"/>
    <property type="match status" value="1"/>
</dbReference>
<dbReference type="Gene3D" id="3.40.190.10">
    <property type="entry name" value="Periplasmic binding protein-like II"/>
    <property type="match status" value="2"/>
</dbReference>